<dbReference type="STRING" id="1266660.A0A1G4K334"/>
<comment type="function">
    <text evidence="9">Component of the signal recognition particle (SRP) complex, a ribonucleoprotein complex that mediates the cotranslational targeting of secretory and membrane proteins to the endoplasmic reticulum (ER).</text>
</comment>
<evidence type="ECO:0000313" key="12">
    <source>
        <dbReference type="EMBL" id="SCU98067.1"/>
    </source>
</evidence>
<dbReference type="InterPro" id="IPR026270">
    <property type="entry name" value="SRP72"/>
</dbReference>
<evidence type="ECO:0000256" key="6">
    <source>
        <dbReference type="ARBA" id="ARBA00022824"/>
    </source>
</evidence>
<dbReference type="GO" id="GO:0005783">
    <property type="term" value="C:endoplasmic reticulum"/>
    <property type="evidence" value="ECO:0007669"/>
    <property type="project" value="UniProtKB-SubCell"/>
</dbReference>
<sequence length="603" mass="68349">MKDLASLFADLDVQYNDNRHSEVVTTCQRLIDGGVEDKTPVLRQWLIALIKSDQYYQSWDLLKRFESDIADDFILERLYVLYKLGYAKEFERLYKKVKTLIHSSGDSQNRGILHVRAQFLIKTGHHDEAAEIYKVLAQNNEQQLDNETEIACNERAAVSSSSFVRDTALVTILNDESYDLLFNESLIALAKDEPKQAIDYLVKAASLADKEGSEEDQFSIELQRSYVLQAIGKVTESQDILRDLQQKSKVGSTNYLLATSNLKSFQDFSKYSTNIPLLSRELNVSKLSGIAGSLGHEQQNRILNNLLFLKLFSNSSIQPKKSIISKTFSQYQALVNDVTLEPYYTQAKKTYHHAMSAIACGTGGSTIGLLLLAVQLQVVEKEWERAVHLCETFLNRCSPALTAEYRIVSCILFELYQESGRTDSVNSLLERLVSGMEDHHIKDDPLFWRLVAFKFLSQACQEKANKIFAKLQVLSPDLPLTNPGFENHDLSIHELESLVDTVDIEAIKSQGATAFEGHGKHSNQFRLGRVVKKRRIHKNKKLPKNYDSTVQPNPERWLPLKDRSDFRPNKKIAAKQTQGGSVGRKGDHNLDISKKSKAKKNRS</sequence>
<evidence type="ECO:0000256" key="5">
    <source>
        <dbReference type="ARBA" id="ARBA00022490"/>
    </source>
</evidence>
<dbReference type="PANTHER" id="PTHR14094">
    <property type="entry name" value="SIGNAL RECOGNITION PARTICLE 72"/>
    <property type="match status" value="1"/>
</dbReference>
<keyword evidence="8 9" id="KW-0687">Ribonucleoprotein</keyword>
<keyword evidence="6" id="KW-0256">Endoplasmic reticulum</keyword>
<evidence type="ECO:0000256" key="9">
    <source>
        <dbReference type="PIRNR" id="PIRNR038922"/>
    </source>
</evidence>
<dbReference type="GO" id="GO:0043022">
    <property type="term" value="F:ribosome binding"/>
    <property type="evidence" value="ECO:0007669"/>
    <property type="project" value="TreeGrafter"/>
</dbReference>
<keyword evidence="13" id="KW-1185">Reference proteome</keyword>
<evidence type="ECO:0000259" key="11">
    <source>
        <dbReference type="Pfam" id="PF08492"/>
    </source>
</evidence>
<evidence type="ECO:0000256" key="1">
    <source>
        <dbReference type="ARBA" id="ARBA00004240"/>
    </source>
</evidence>
<evidence type="ECO:0000256" key="7">
    <source>
        <dbReference type="ARBA" id="ARBA00023135"/>
    </source>
</evidence>
<accession>A0A1G4K334</accession>
<evidence type="ECO:0000256" key="10">
    <source>
        <dbReference type="SAM" id="MobiDB-lite"/>
    </source>
</evidence>
<evidence type="ECO:0000313" key="13">
    <source>
        <dbReference type="Proteomes" id="UP000190274"/>
    </source>
</evidence>
<evidence type="ECO:0000256" key="4">
    <source>
        <dbReference type="ARBA" id="ARBA00018350"/>
    </source>
</evidence>
<protein>
    <recommendedName>
        <fullName evidence="4 9">Signal recognition particle subunit SRP72</fullName>
    </recommendedName>
</protein>
<keyword evidence="7 9" id="KW-0733">Signal recognition particle</keyword>
<evidence type="ECO:0000256" key="8">
    <source>
        <dbReference type="ARBA" id="ARBA00023274"/>
    </source>
</evidence>
<dbReference type="PANTHER" id="PTHR14094:SF9">
    <property type="entry name" value="SIGNAL RECOGNITION PARTICLE SUBUNIT SRP72"/>
    <property type="match status" value="1"/>
</dbReference>
<name>A0A1G4K334_9SACH</name>
<feature type="compositionally biased region" description="Basic and acidic residues" evidence="10">
    <location>
        <begin position="584"/>
        <end position="594"/>
    </location>
</feature>
<dbReference type="InterPro" id="IPR013699">
    <property type="entry name" value="Signal_recog_part_SRP72_RNA-bd"/>
</dbReference>
<dbReference type="GO" id="GO:0006614">
    <property type="term" value="P:SRP-dependent cotranslational protein targeting to membrane"/>
    <property type="evidence" value="ECO:0007669"/>
    <property type="project" value="UniProtKB-UniRule"/>
</dbReference>
<comment type="similarity">
    <text evidence="3 9">Belongs to the SRP72 family.</text>
</comment>
<evidence type="ECO:0000256" key="3">
    <source>
        <dbReference type="ARBA" id="ARBA00007676"/>
    </source>
</evidence>
<evidence type="ECO:0000256" key="2">
    <source>
        <dbReference type="ARBA" id="ARBA00004496"/>
    </source>
</evidence>
<dbReference type="GO" id="GO:0008312">
    <property type="term" value="F:7S RNA binding"/>
    <property type="evidence" value="ECO:0007669"/>
    <property type="project" value="InterPro"/>
</dbReference>
<dbReference type="EMBL" id="LT598461">
    <property type="protein sequence ID" value="SCU98067.1"/>
    <property type="molecule type" value="Genomic_DNA"/>
</dbReference>
<dbReference type="Gene3D" id="1.25.40.10">
    <property type="entry name" value="Tetratricopeptide repeat domain"/>
    <property type="match status" value="1"/>
</dbReference>
<dbReference type="Proteomes" id="UP000190274">
    <property type="component" value="Chromosome H"/>
</dbReference>
<proteinExistence type="inferred from homology"/>
<gene>
    <name evidence="12" type="ORF">LADA_0H10374G</name>
</gene>
<dbReference type="PIRSF" id="PIRSF038922">
    <property type="entry name" value="SRP72"/>
    <property type="match status" value="1"/>
</dbReference>
<dbReference type="GO" id="GO:0005786">
    <property type="term" value="C:signal recognition particle, endoplasmic reticulum targeting"/>
    <property type="evidence" value="ECO:0007669"/>
    <property type="project" value="UniProtKB-UniRule"/>
</dbReference>
<feature type="compositionally biased region" description="Basic and acidic residues" evidence="10">
    <location>
        <begin position="558"/>
        <end position="568"/>
    </location>
</feature>
<dbReference type="OrthoDB" id="5421607at2759"/>
<keyword evidence="5 9" id="KW-0963">Cytoplasm</keyword>
<feature type="region of interest" description="Disordered" evidence="10">
    <location>
        <begin position="542"/>
        <end position="603"/>
    </location>
</feature>
<organism evidence="12 13">
    <name type="scientific">Lachancea dasiensis</name>
    <dbReference type="NCBI Taxonomy" id="1072105"/>
    <lineage>
        <taxon>Eukaryota</taxon>
        <taxon>Fungi</taxon>
        <taxon>Dikarya</taxon>
        <taxon>Ascomycota</taxon>
        <taxon>Saccharomycotina</taxon>
        <taxon>Saccharomycetes</taxon>
        <taxon>Saccharomycetales</taxon>
        <taxon>Saccharomycetaceae</taxon>
        <taxon>Lachancea</taxon>
    </lineage>
</organism>
<reference evidence="12 13" key="1">
    <citation type="submission" date="2016-03" db="EMBL/GenBank/DDBJ databases">
        <authorList>
            <person name="Devillers H."/>
        </authorList>
    </citation>
    <scope>NUCLEOTIDE SEQUENCE [LARGE SCALE GENOMIC DNA]</scope>
    <source>
        <strain evidence="12">CBS 10888</strain>
    </source>
</reference>
<dbReference type="InterPro" id="IPR011990">
    <property type="entry name" value="TPR-like_helical_dom_sf"/>
</dbReference>
<feature type="domain" description="Signal recognition particle SRP72 subunit RNA-binding" evidence="11">
    <location>
        <begin position="531"/>
        <end position="568"/>
    </location>
</feature>
<comment type="subcellular location">
    <subcellularLocation>
        <location evidence="2 9">Cytoplasm</location>
    </subcellularLocation>
    <subcellularLocation>
        <location evidence="1">Endoplasmic reticulum</location>
    </subcellularLocation>
</comment>
<dbReference type="Pfam" id="PF08492">
    <property type="entry name" value="SRP72"/>
    <property type="match status" value="1"/>
</dbReference>
<dbReference type="AlphaFoldDB" id="A0A1G4K334"/>